<dbReference type="PROSITE" id="PS00810">
    <property type="entry name" value="ADP_GLC_PYROPHOSPH_3"/>
    <property type="match status" value="1"/>
</dbReference>
<gene>
    <name evidence="9 12" type="primary">glgC</name>
    <name evidence="12" type="ORF">GCM10009817_15570</name>
</gene>
<keyword evidence="8 9" id="KW-0119">Carbohydrate metabolism</keyword>
<feature type="site" description="Could play a key role in the communication between the regulatory and the substrate sites" evidence="9">
    <location>
        <position position="88"/>
    </location>
</feature>
<keyword evidence="7 9" id="KW-0320">Glycogen biosynthesis</keyword>
<proteinExistence type="inferred from homology"/>
<dbReference type="Pfam" id="PF00483">
    <property type="entry name" value="NTP_transferase"/>
    <property type="match status" value="1"/>
</dbReference>
<dbReference type="EC" id="2.7.7.27" evidence="9"/>
<dbReference type="HAMAP" id="MF_00624">
    <property type="entry name" value="GlgC"/>
    <property type="match status" value="1"/>
</dbReference>
<keyword evidence="4 9" id="KW-0548">Nucleotidyltransferase</keyword>
<dbReference type="NCBIfam" id="TIGR02091">
    <property type="entry name" value="glgC"/>
    <property type="match status" value="1"/>
</dbReference>
<dbReference type="NCBIfam" id="NF002023">
    <property type="entry name" value="PRK00844.1"/>
    <property type="match status" value="1"/>
</dbReference>
<keyword evidence="2 9" id="KW-0321">Glycogen metabolism</keyword>
<keyword evidence="3 9" id="KW-0808">Transferase</keyword>
<dbReference type="Gene3D" id="3.90.550.10">
    <property type="entry name" value="Spore Coat Polysaccharide Biosynthesis Protein SpsA, Chain A"/>
    <property type="match status" value="1"/>
</dbReference>
<evidence type="ECO:0000256" key="8">
    <source>
        <dbReference type="ARBA" id="ARBA00023277"/>
    </source>
</evidence>
<evidence type="ECO:0000256" key="9">
    <source>
        <dbReference type="HAMAP-Rule" id="MF_00624"/>
    </source>
</evidence>
<evidence type="ECO:0000256" key="3">
    <source>
        <dbReference type="ARBA" id="ARBA00022679"/>
    </source>
</evidence>
<evidence type="ECO:0000256" key="4">
    <source>
        <dbReference type="ARBA" id="ARBA00022695"/>
    </source>
</evidence>
<evidence type="ECO:0000256" key="7">
    <source>
        <dbReference type="ARBA" id="ARBA00023056"/>
    </source>
</evidence>
<dbReference type="Pfam" id="PF24894">
    <property type="entry name" value="Hexapep_GlmU"/>
    <property type="match status" value="1"/>
</dbReference>
<keyword evidence="13" id="KW-1185">Reference proteome</keyword>
<dbReference type="InterPro" id="IPR056818">
    <property type="entry name" value="GlmU/GlgC-like_hexapep"/>
</dbReference>
<dbReference type="InterPro" id="IPR005836">
    <property type="entry name" value="ADP_Glu_pyroP_CS"/>
</dbReference>
<comment type="similarity">
    <text evidence="1 9">Belongs to the bacterial/plant glucose-1-phosphate adenylyltransferase family.</text>
</comment>
<feature type="domain" description="Glucose-1-phosphate adenylyltransferase/Bifunctional protein GlmU-like C-terminal hexapeptide" evidence="11">
    <location>
        <begin position="291"/>
        <end position="395"/>
    </location>
</feature>
<dbReference type="PANTHER" id="PTHR43523">
    <property type="entry name" value="GLUCOSE-1-PHOSPHATE ADENYLYLTRANSFERASE-RELATED"/>
    <property type="match status" value="1"/>
</dbReference>
<sequence>MLAGGEGKRLMPLTADRAKPAVPFGGIYRLIDLALSNVVNSGYLQVVVLTQYKSHSLDAHVTKTWRMSTLLGNYVTTVPAQQRVDKNWYLGSADAIYQSLNLMHDERPDIVVVVGADHVYRMDFSAMVEQHIESGAGCTVAAIRQPISLANQFGVIEVDDDDPTRIAAFLEKPSDPKGLPDNPEEVLASMGNYVFTASALEEAVTTDHDTDSNHDMGGDIVPYFVGRGEAGVYDFKDNEVPGATERDRGYWRDVGTIESYYDAHMDLISIHPVFNLYNYEWPIYTSHSPYPPAKFVHGSGDRIGEALNSAVSPGVVVSGAHIYASVLSPLVKVHSYASIQGSVLLDGVEVHRHAQIRRAIIDKNVVIPEGCQIGIDHEHDRARGLHVTETGIVVVGKGQVVTR</sequence>
<organism evidence="12 13">
    <name type="scientific">Terrabacter lapilli</name>
    <dbReference type="NCBI Taxonomy" id="436231"/>
    <lineage>
        <taxon>Bacteria</taxon>
        <taxon>Bacillati</taxon>
        <taxon>Actinomycetota</taxon>
        <taxon>Actinomycetes</taxon>
        <taxon>Micrococcales</taxon>
        <taxon>Intrasporangiaceae</taxon>
        <taxon>Terrabacter</taxon>
    </lineage>
</organism>
<dbReference type="PANTHER" id="PTHR43523:SF2">
    <property type="entry name" value="GLUCOSE-1-PHOSPHATE ADENYLYLTRANSFERASE"/>
    <property type="match status" value="1"/>
</dbReference>
<feature type="binding site" evidence="9">
    <location>
        <position position="89"/>
    </location>
    <ligand>
        <name>alpha-D-glucose 1-phosphate</name>
        <dbReference type="ChEBI" id="CHEBI:58601"/>
    </ligand>
</feature>
<feature type="binding site" evidence="9">
    <location>
        <begin position="171"/>
        <end position="172"/>
    </location>
    <ligand>
        <name>alpha-D-glucose 1-phosphate</name>
        <dbReference type="ChEBI" id="CHEBI:58601"/>
    </ligand>
</feature>
<evidence type="ECO:0000259" key="11">
    <source>
        <dbReference type="Pfam" id="PF24894"/>
    </source>
</evidence>
<comment type="pathway">
    <text evidence="9">Glycan biosynthesis; glycogen biosynthesis.</text>
</comment>
<protein>
    <recommendedName>
        <fullName evidence="9">Glucose-1-phosphate adenylyltransferase</fullName>
        <ecNumber evidence="9">2.7.7.27</ecNumber>
    </recommendedName>
    <alternativeName>
        <fullName evidence="9">ADP-glucose pyrophosphorylase</fullName>
        <shortName evidence="9">ADPGlc PPase</shortName>
    </alternativeName>
    <alternativeName>
        <fullName evidence="9">ADP-glucose synthase</fullName>
    </alternativeName>
</protein>
<evidence type="ECO:0000256" key="2">
    <source>
        <dbReference type="ARBA" id="ARBA00022600"/>
    </source>
</evidence>
<evidence type="ECO:0000259" key="10">
    <source>
        <dbReference type="Pfam" id="PF00483"/>
    </source>
</evidence>
<feature type="domain" description="Nucleotidyl transferase" evidence="10">
    <location>
        <begin position="2"/>
        <end position="267"/>
    </location>
</feature>
<dbReference type="SUPFAM" id="SSF51161">
    <property type="entry name" value="Trimeric LpxA-like enzymes"/>
    <property type="match status" value="1"/>
</dbReference>
<name>A0ABN2RWU0_9MICO</name>
<evidence type="ECO:0000256" key="6">
    <source>
        <dbReference type="ARBA" id="ARBA00022840"/>
    </source>
</evidence>
<feature type="site" description="Could play a key role in the communication between the regulatory and the substrate sites" evidence="9">
    <location>
        <position position="51"/>
    </location>
</feature>
<dbReference type="PROSITE" id="PS00808">
    <property type="entry name" value="ADP_GLC_PYROPHOSPH_1"/>
    <property type="match status" value="1"/>
</dbReference>
<evidence type="ECO:0000313" key="12">
    <source>
        <dbReference type="EMBL" id="GAA1976166.1"/>
    </source>
</evidence>
<dbReference type="Gene3D" id="2.160.10.10">
    <property type="entry name" value="Hexapeptide repeat proteins"/>
    <property type="match status" value="1"/>
</dbReference>
<dbReference type="InterPro" id="IPR005835">
    <property type="entry name" value="NTP_transferase_dom"/>
</dbReference>
<comment type="catalytic activity">
    <reaction evidence="9">
        <text>alpha-D-glucose 1-phosphate + ATP + H(+) = ADP-alpha-D-glucose + diphosphate</text>
        <dbReference type="Rhea" id="RHEA:12120"/>
        <dbReference type="ChEBI" id="CHEBI:15378"/>
        <dbReference type="ChEBI" id="CHEBI:30616"/>
        <dbReference type="ChEBI" id="CHEBI:33019"/>
        <dbReference type="ChEBI" id="CHEBI:57498"/>
        <dbReference type="ChEBI" id="CHEBI:58601"/>
        <dbReference type="EC" id="2.7.7.27"/>
    </reaction>
</comment>
<reference evidence="12 13" key="1">
    <citation type="journal article" date="2019" name="Int. J. Syst. Evol. Microbiol.">
        <title>The Global Catalogue of Microorganisms (GCM) 10K type strain sequencing project: providing services to taxonomists for standard genome sequencing and annotation.</title>
        <authorList>
            <consortium name="The Broad Institute Genomics Platform"/>
            <consortium name="The Broad Institute Genome Sequencing Center for Infectious Disease"/>
            <person name="Wu L."/>
            <person name="Ma J."/>
        </authorList>
    </citation>
    <scope>NUCLEOTIDE SEQUENCE [LARGE SCALE GENOMIC DNA]</scope>
    <source>
        <strain evidence="12 13">JCM 15628</strain>
    </source>
</reference>
<feature type="binding site" evidence="9">
    <location>
        <position position="189"/>
    </location>
    <ligand>
        <name>alpha-D-glucose 1-phosphate</name>
        <dbReference type="ChEBI" id="CHEBI:58601"/>
    </ligand>
</feature>
<keyword evidence="6 9" id="KW-0067">ATP-binding</keyword>
<evidence type="ECO:0000256" key="5">
    <source>
        <dbReference type="ARBA" id="ARBA00022741"/>
    </source>
</evidence>
<feature type="binding site" evidence="9">
    <location>
        <position position="154"/>
    </location>
    <ligand>
        <name>alpha-D-glucose 1-phosphate</name>
        <dbReference type="ChEBI" id="CHEBI:58601"/>
    </ligand>
</feature>
<dbReference type="InterPro" id="IPR029044">
    <property type="entry name" value="Nucleotide-diphossugar_trans"/>
</dbReference>
<dbReference type="SUPFAM" id="SSF53448">
    <property type="entry name" value="Nucleotide-diphospho-sugar transferases"/>
    <property type="match status" value="1"/>
</dbReference>
<accession>A0ABN2RWU0</accession>
<evidence type="ECO:0000256" key="1">
    <source>
        <dbReference type="ARBA" id="ARBA00010443"/>
    </source>
</evidence>
<dbReference type="InterPro" id="IPR023049">
    <property type="entry name" value="GlgC_bac"/>
</dbReference>
<dbReference type="InterPro" id="IPR011004">
    <property type="entry name" value="Trimer_LpxA-like_sf"/>
</dbReference>
<dbReference type="NCBIfam" id="NF001947">
    <property type="entry name" value="PRK00725.1"/>
    <property type="match status" value="1"/>
</dbReference>
<evidence type="ECO:0000313" key="13">
    <source>
        <dbReference type="Proteomes" id="UP001500013"/>
    </source>
</evidence>
<comment type="subunit">
    <text evidence="9">Homotetramer.</text>
</comment>
<dbReference type="CDD" id="cd02508">
    <property type="entry name" value="ADP_Glucose_PP"/>
    <property type="match status" value="1"/>
</dbReference>
<keyword evidence="5 9" id="KW-0547">Nucleotide-binding</keyword>
<comment type="function">
    <text evidence="9">Involved in the biosynthesis of ADP-glucose, a building block required for the elongation reactions to produce glycogen. Catalyzes the reaction between ATP and alpha-D-glucose 1-phosphate (G1P) to produce pyrophosphate and ADP-Glc.</text>
</comment>
<dbReference type="EMBL" id="BAAAPU010000006">
    <property type="protein sequence ID" value="GAA1976166.1"/>
    <property type="molecule type" value="Genomic_DNA"/>
</dbReference>
<dbReference type="CDD" id="cd04651">
    <property type="entry name" value="LbH_G1P_AT_C"/>
    <property type="match status" value="1"/>
</dbReference>
<dbReference type="InterPro" id="IPR011831">
    <property type="entry name" value="ADP-Glc_PPase"/>
</dbReference>
<dbReference type="PROSITE" id="PS00809">
    <property type="entry name" value="ADP_GLC_PYROPHOSPH_2"/>
    <property type="match status" value="1"/>
</dbReference>
<comment type="caution">
    <text evidence="12">The sequence shown here is derived from an EMBL/GenBank/DDBJ whole genome shotgun (WGS) entry which is preliminary data.</text>
</comment>
<dbReference type="Proteomes" id="UP001500013">
    <property type="component" value="Unassembled WGS sequence"/>
</dbReference>
<dbReference type="GO" id="GO:0016779">
    <property type="term" value="F:nucleotidyltransferase activity"/>
    <property type="evidence" value="ECO:0007669"/>
    <property type="project" value="UniProtKB-KW"/>
</dbReference>